<keyword evidence="1" id="KW-0812">Transmembrane</keyword>
<dbReference type="PANTHER" id="PTHR34220:SF7">
    <property type="entry name" value="SENSOR HISTIDINE KINASE YPDA"/>
    <property type="match status" value="1"/>
</dbReference>
<organism evidence="3 4">
    <name type="scientific">Niastella yeongjuensis</name>
    <dbReference type="NCBI Taxonomy" id="354355"/>
    <lineage>
        <taxon>Bacteria</taxon>
        <taxon>Pseudomonadati</taxon>
        <taxon>Bacteroidota</taxon>
        <taxon>Chitinophagia</taxon>
        <taxon>Chitinophagales</taxon>
        <taxon>Chitinophagaceae</taxon>
        <taxon>Niastella</taxon>
    </lineage>
</organism>
<dbReference type="AlphaFoldDB" id="A0A1V9EL52"/>
<feature type="transmembrane region" description="Helical" evidence="1">
    <location>
        <begin position="118"/>
        <end position="142"/>
    </location>
</feature>
<dbReference type="PANTHER" id="PTHR34220">
    <property type="entry name" value="SENSOR HISTIDINE KINASE YPDA"/>
    <property type="match status" value="1"/>
</dbReference>
<reference evidence="4" key="1">
    <citation type="submission" date="2016-04" db="EMBL/GenBank/DDBJ databases">
        <authorList>
            <person name="Chen L."/>
            <person name="Zhuang W."/>
            <person name="Wang G."/>
        </authorList>
    </citation>
    <scope>NUCLEOTIDE SEQUENCE [LARGE SCALE GENOMIC DNA]</scope>
    <source>
        <strain evidence="4">17621</strain>
    </source>
</reference>
<dbReference type="Pfam" id="PF06580">
    <property type="entry name" value="His_kinase"/>
    <property type="match status" value="1"/>
</dbReference>
<evidence type="ECO:0000256" key="1">
    <source>
        <dbReference type="SAM" id="Phobius"/>
    </source>
</evidence>
<evidence type="ECO:0000313" key="4">
    <source>
        <dbReference type="Proteomes" id="UP000192610"/>
    </source>
</evidence>
<protein>
    <recommendedName>
        <fullName evidence="2">Signal transduction histidine kinase internal region domain-containing protein</fullName>
    </recommendedName>
</protein>
<feature type="transmembrane region" description="Helical" evidence="1">
    <location>
        <begin position="37"/>
        <end position="62"/>
    </location>
</feature>
<name>A0A1V9EL52_9BACT</name>
<feature type="domain" description="Signal transduction histidine kinase internal region" evidence="2">
    <location>
        <begin position="163"/>
        <end position="241"/>
    </location>
</feature>
<dbReference type="GO" id="GO:0000155">
    <property type="term" value="F:phosphorelay sensor kinase activity"/>
    <property type="evidence" value="ECO:0007669"/>
    <property type="project" value="InterPro"/>
</dbReference>
<keyword evidence="4" id="KW-1185">Reference proteome</keyword>
<dbReference type="InterPro" id="IPR010559">
    <property type="entry name" value="Sig_transdc_His_kin_internal"/>
</dbReference>
<gene>
    <name evidence="3" type="ORF">A4H97_04990</name>
</gene>
<comment type="caution">
    <text evidence="3">The sequence shown here is derived from an EMBL/GenBank/DDBJ whole genome shotgun (WGS) entry which is preliminary data.</text>
</comment>
<sequence>MGNSMNEKKIRLYTPIVIYVFVLIFFMGMYMRDMRTALLVLLVSAFYSLITCESARLVFVWSRKKYAGLTNTKRRLLYALKPGIPFLILVPALQEAFTFAVGYFPVNKINWKLLFWDYVFMVGLNVWGTLIVVGLYEGLYYIHNWKILYAESERLKRINLNSQYQFLKDQVKPHFLFNSLNTLASLIGTDADRAEKFVMEMSAVYRYLLSKKETELATLRDELRFLNSYVLMLKTRFSDSLQMTIDIDEKEYDFLLPPFVLQLLVENAVKHNVVSREKPLYVTIGSDASHNLIISNNIQRKRTPEPSERTGLTNLITRYQLLKKEEQLCITDDGEVFKIVLPLIETSVYEGVALAD</sequence>
<dbReference type="GO" id="GO:0016020">
    <property type="term" value="C:membrane"/>
    <property type="evidence" value="ECO:0007669"/>
    <property type="project" value="InterPro"/>
</dbReference>
<dbReference type="EMBL" id="LVXG01000023">
    <property type="protein sequence ID" value="OQP46880.1"/>
    <property type="molecule type" value="Genomic_DNA"/>
</dbReference>
<dbReference type="Proteomes" id="UP000192610">
    <property type="component" value="Unassembled WGS sequence"/>
</dbReference>
<proteinExistence type="predicted"/>
<feature type="transmembrane region" description="Helical" evidence="1">
    <location>
        <begin position="12"/>
        <end position="31"/>
    </location>
</feature>
<dbReference type="OrthoDB" id="9809908at2"/>
<evidence type="ECO:0000313" key="3">
    <source>
        <dbReference type="EMBL" id="OQP46880.1"/>
    </source>
</evidence>
<dbReference type="STRING" id="354355.SAMN05660816_01021"/>
<dbReference type="RefSeq" id="WP_081200887.1">
    <property type="nucleotide sequence ID" value="NZ_FOCZ01000002.1"/>
</dbReference>
<keyword evidence="1" id="KW-1133">Transmembrane helix</keyword>
<keyword evidence="1" id="KW-0472">Membrane</keyword>
<feature type="transmembrane region" description="Helical" evidence="1">
    <location>
        <begin position="83"/>
        <end position="106"/>
    </location>
</feature>
<evidence type="ECO:0000259" key="2">
    <source>
        <dbReference type="Pfam" id="PF06580"/>
    </source>
</evidence>
<dbReference type="InterPro" id="IPR050640">
    <property type="entry name" value="Bact_2-comp_sensor_kinase"/>
</dbReference>
<accession>A0A1V9EL52</accession>